<dbReference type="EMBL" id="JBFOLJ010000013">
    <property type="protein sequence ID" value="KAL2482762.1"/>
    <property type="molecule type" value="Genomic_DNA"/>
</dbReference>
<comment type="caution">
    <text evidence="3">The sequence shown here is derived from an EMBL/GenBank/DDBJ whole genome shotgun (WGS) entry which is preliminary data.</text>
</comment>
<feature type="region of interest" description="Disordered" evidence="1">
    <location>
        <begin position="78"/>
        <end position="106"/>
    </location>
</feature>
<keyword evidence="4" id="KW-1185">Reference proteome</keyword>
<dbReference type="Proteomes" id="UP001604277">
    <property type="component" value="Unassembled WGS sequence"/>
</dbReference>
<sequence>MEEKDNQLLDLLVLLILFAIICVIFVRGNNEISSSNAADQQNLNVSQFSDFVRPPSEFVSSAQCFGFFDGKEYGGNVMSTPVEDGGGTRQRRSSSSYPDLRQGHWL</sequence>
<proteinExistence type="predicted"/>
<evidence type="ECO:0000313" key="3">
    <source>
        <dbReference type="EMBL" id="KAL2482762.1"/>
    </source>
</evidence>
<dbReference type="AlphaFoldDB" id="A0ABD1R2V0"/>
<evidence type="ECO:0000313" key="4">
    <source>
        <dbReference type="Proteomes" id="UP001604277"/>
    </source>
</evidence>
<protein>
    <recommendedName>
        <fullName evidence="5">Transmembrane protein</fullName>
    </recommendedName>
</protein>
<gene>
    <name evidence="3" type="ORF">Fot_44206</name>
</gene>
<organism evidence="3 4">
    <name type="scientific">Forsythia ovata</name>
    <dbReference type="NCBI Taxonomy" id="205694"/>
    <lineage>
        <taxon>Eukaryota</taxon>
        <taxon>Viridiplantae</taxon>
        <taxon>Streptophyta</taxon>
        <taxon>Embryophyta</taxon>
        <taxon>Tracheophyta</taxon>
        <taxon>Spermatophyta</taxon>
        <taxon>Magnoliopsida</taxon>
        <taxon>eudicotyledons</taxon>
        <taxon>Gunneridae</taxon>
        <taxon>Pentapetalae</taxon>
        <taxon>asterids</taxon>
        <taxon>lamiids</taxon>
        <taxon>Lamiales</taxon>
        <taxon>Oleaceae</taxon>
        <taxon>Forsythieae</taxon>
        <taxon>Forsythia</taxon>
    </lineage>
</organism>
<name>A0ABD1R2V0_9LAMI</name>
<evidence type="ECO:0008006" key="5">
    <source>
        <dbReference type="Google" id="ProtNLM"/>
    </source>
</evidence>
<accession>A0ABD1R2V0</accession>
<evidence type="ECO:0000256" key="2">
    <source>
        <dbReference type="SAM" id="Phobius"/>
    </source>
</evidence>
<keyword evidence="2" id="KW-0472">Membrane</keyword>
<reference evidence="4" key="1">
    <citation type="submission" date="2024-07" db="EMBL/GenBank/DDBJ databases">
        <title>Two chromosome-level genome assemblies of Korean endemic species Abeliophyllum distichum and Forsythia ovata (Oleaceae).</title>
        <authorList>
            <person name="Jang H."/>
        </authorList>
    </citation>
    <scope>NUCLEOTIDE SEQUENCE [LARGE SCALE GENOMIC DNA]</scope>
</reference>
<keyword evidence="2" id="KW-1133">Transmembrane helix</keyword>
<evidence type="ECO:0000256" key="1">
    <source>
        <dbReference type="SAM" id="MobiDB-lite"/>
    </source>
</evidence>
<keyword evidence="2" id="KW-0812">Transmembrane</keyword>
<feature type="transmembrane region" description="Helical" evidence="2">
    <location>
        <begin position="6"/>
        <end position="26"/>
    </location>
</feature>